<sequence length="117" mass="12951">MLTLEHIATETTVQGGFTWARGRSNPTSGYVVAKPEYGKKIFGWDGSAGVIAGFVAEHLLTVAANERMWYGTWVSGDVLYLDLVEIIEDREDAMRLGRERNELAIYDAGTQSEIPLV</sequence>
<protein>
    <submittedName>
        <fullName evidence="1">Uncharacterized protein</fullName>
    </submittedName>
</protein>
<gene>
    <name evidence="1" type="ORF">SAMN05216268_126116</name>
</gene>
<dbReference type="AlphaFoldDB" id="A0A9X8N7V9"/>
<proteinExistence type="predicted"/>
<dbReference type="Proteomes" id="UP000184388">
    <property type="component" value="Unassembled WGS sequence"/>
</dbReference>
<evidence type="ECO:0000313" key="2">
    <source>
        <dbReference type="Proteomes" id="UP000184388"/>
    </source>
</evidence>
<dbReference type="EMBL" id="FRBK01000026">
    <property type="protein sequence ID" value="SHN24583.1"/>
    <property type="molecule type" value="Genomic_DNA"/>
</dbReference>
<organism evidence="1 2">
    <name type="scientific">Streptomyces yunnanensis</name>
    <dbReference type="NCBI Taxonomy" id="156453"/>
    <lineage>
        <taxon>Bacteria</taxon>
        <taxon>Bacillati</taxon>
        <taxon>Actinomycetota</taxon>
        <taxon>Actinomycetes</taxon>
        <taxon>Kitasatosporales</taxon>
        <taxon>Streptomycetaceae</taxon>
        <taxon>Streptomyces</taxon>
    </lineage>
</organism>
<comment type="caution">
    <text evidence="1">The sequence shown here is derived from an EMBL/GenBank/DDBJ whole genome shotgun (WGS) entry which is preliminary data.</text>
</comment>
<accession>A0A9X8N7V9</accession>
<evidence type="ECO:0000313" key="1">
    <source>
        <dbReference type="EMBL" id="SHN24583.1"/>
    </source>
</evidence>
<dbReference type="RefSeq" id="WP_073449052.1">
    <property type="nucleotide sequence ID" value="NZ_FRBK01000026.1"/>
</dbReference>
<name>A0A9X8N7V9_9ACTN</name>
<reference evidence="2" key="1">
    <citation type="submission" date="2016-11" db="EMBL/GenBank/DDBJ databases">
        <authorList>
            <person name="Jaros S."/>
            <person name="Januszkiewicz K."/>
            <person name="Wedrychowicz H."/>
        </authorList>
    </citation>
    <scope>NUCLEOTIDE SEQUENCE [LARGE SCALE GENOMIC DNA]</scope>
    <source>
        <strain evidence="2">CGMCC 4.3555</strain>
    </source>
</reference>